<name>A0A382SPN1_9ZZZZ</name>
<organism evidence="1">
    <name type="scientific">marine metagenome</name>
    <dbReference type="NCBI Taxonomy" id="408172"/>
    <lineage>
        <taxon>unclassified sequences</taxon>
        <taxon>metagenomes</taxon>
        <taxon>ecological metagenomes</taxon>
    </lineage>
</organism>
<dbReference type="EMBL" id="UINC01130602">
    <property type="protein sequence ID" value="SVD11763.1"/>
    <property type="molecule type" value="Genomic_DNA"/>
</dbReference>
<sequence>SGLVVRFDVTLITHVLPLCLRGHLPLSTKPNQDFLSKQRNHSEYGIPIDYAN</sequence>
<gene>
    <name evidence="1" type="ORF">METZ01_LOCUS364617</name>
</gene>
<evidence type="ECO:0000313" key="1">
    <source>
        <dbReference type="EMBL" id="SVD11763.1"/>
    </source>
</evidence>
<accession>A0A382SPN1</accession>
<protein>
    <submittedName>
        <fullName evidence="1">Uncharacterized protein</fullName>
    </submittedName>
</protein>
<proteinExistence type="predicted"/>
<reference evidence="1" key="1">
    <citation type="submission" date="2018-05" db="EMBL/GenBank/DDBJ databases">
        <authorList>
            <person name="Lanie J.A."/>
            <person name="Ng W.-L."/>
            <person name="Kazmierczak K.M."/>
            <person name="Andrzejewski T.M."/>
            <person name="Davidsen T.M."/>
            <person name="Wayne K.J."/>
            <person name="Tettelin H."/>
            <person name="Glass J.I."/>
            <person name="Rusch D."/>
            <person name="Podicherti R."/>
            <person name="Tsui H.-C.T."/>
            <person name="Winkler M.E."/>
        </authorList>
    </citation>
    <scope>NUCLEOTIDE SEQUENCE</scope>
</reference>
<feature type="non-terminal residue" evidence="1">
    <location>
        <position position="1"/>
    </location>
</feature>
<dbReference type="AlphaFoldDB" id="A0A382SPN1"/>